<dbReference type="EMBL" id="GDID01000861">
    <property type="protein sequence ID" value="JAP95745.1"/>
    <property type="molecule type" value="Transcribed_RNA"/>
</dbReference>
<sequence>EIKVDNQVIDNTQNAILTSAECLPDEGPYTIRMRDLVLPEASLRELFEALEIQVTEIQTKQYDDQKNKRIVYSYLVVIPSKDGAASILGLNGEDWEGEKLNATYWIPRKRYEKGEKHNEQNVVSFSDIKTFRGTEQQKIEENTQRSEPLKFVRGGQIQEEKVESGPIRFVRGGQQQEQKEEPQKISFNRAEFGSAKPQTFKDNYKSQPKTDRSKQDKFVLDFGRK</sequence>
<name>A0A146KJE0_9EUKA</name>
<feature type="non-terminal residue" evidence="2">
    <location>
        <position position="1"/>
    </location>
</feature>
<evidence type="ECO:0000256" key="1">
    <source>
        <dbReference type="SAM" id="MobiDB-lite"/>
    </source>
</evidence>
<evidence type="ECO:0000313" key="2">
    <source>
        <dbReference type="EMBL" id="JAP95745.1"/>
    </source>
</evidence>
<feature type="region of interest" description="Disordered" evidence="1">
    <location>
        <begin position="169"/>
        <end position="225"/>
    </location>
</feature>
<protein>
    <submittedName>
        <fullName evidence="2">Uncharacterized protein</fullName>
    </submittedName>
</protein>
<feature type="compositionally biased region" description="Basic and acidic residues" evidence="1">
    <location>
        <begin position="202"/>
        <end position="225"/>
    </location>
</feature>
<accession>A0A146KJE0</accession>
<reference evidence="2" key="1">
    <citation type="submission" date="2015-07" db="EMBL/GenBank/DDBJ databases">
        <title>Adaptation to a free-living lifestyle via gene acquisitions in the diplomonad Trepomonas sp. PC1.</title>
        <authorList>
            <person name="Xu F."/>
            <person name="Jerlstrom-Hultqvist J."/>
            <person name="Kolisko M."/>
            <person name="Simpson A.G.B."/>
            <person name="Roger A.J."/>
            <person name="Svard S.G."/>
            <person name="Andersson J.O."/>
        </authorList>
    </citation>
    <scope>NUCLEOTIDE SEQUENCE</scope>
    <source>
        <strain evidence="2">PC1</strain>
    </source>
</reference>
<gene>
    <name evidence="2" type="ORF">TPC1_11154</name>
</gene>
<organism evidence="2">
    <name type="scientific">Trepomonas sp. PC1</name>
    <dbReference type="NCBI Taxonomy" id="1076344"/>
    <lineage>
        <taxon>Eukaryota</taxon>
        <taxon>Metamonada</taxon>
        <taxon>Diplomonadida</taxon>
        <taxon>Hexamitidae</taxon>
        <taxon>Hexamitinae</taxon>
        <taxon>Trepomonas</taxon>
    </lineage>
</organism>
<proteinExistence type="predicted"/>
<dbReference type="AlphaFoldDB" id="A0A146KJE0"/>